<name>A0ABS1JU35_9BURK</name>
<evidence type="ECO:0000256" key="6">
    <source>
        <dbReference type="ARBA" id="ARBA00023002"/>
    </source>
</evidence>
<keyword evidence="3" id="KW-0285">Flavoprotein</keyword>
<keyword evidence="5" id="KW-0809">Transit peptide</keyword>
<evidence type="ECO:0000256" key="4">
    <source>
        <dbReference type="ARBA" id="ARBA00022827"/>
    </source>
</evidence>
<evidence type="ECO:0000256" key="9">
    <source>
        <dbReference type="SAM" id="MobiDB-lite"/>
    </source>
</evidence>
<evidence type="ECO:0000256" key="3">
    <source>
        <dbReference type="ARBA" id="ARBA00022630"/>
    </source>
</evidence>
<evidence type="ECO:0000259" key="12">
    <source>
        <dbReference type="Pfam" id="PF22366"/>
    </source>
</evidence>
<accession>A0ABS1JU35</accession>
<evidence type="ECO:0000259" key="11">
    <source>
        <dbReference type="Pfam" id="PF07992"/>
    </source>
</evidence>
<keyword evidence="14" id="KW-1185">Reference proteome</keyword>
<reference evidence="13 14" key="1">
    <citation type="journal article" date="2017" name="Int. J. Syst. Evol. Microbiol.">
        <title>Ramlibacter alkalitolerans sp. nov., alkali-tolerant bacterium isolated from soil of ginseng.</title>
        <authorList>
            <person name="Lee D.H."/>
            <person name="Cha C.J."/>
        </authorList>
    </citation>
    <scope>NUCLEOTIDE SEQUENCE [LARGE SCALE GENOMIC DNA]</scope>
    <source>
        <strain evidence="13 14">KACC 19305</strain>
    </source>
</reference>
<dbReference type="RefSeq" id="WP_201691618.1">
    <property type="nucleotide sequence ID" value="NZ_JAEQND010000010.1"/>
</dbReference>
<feature type="domain" description="FAD/NAD(P)-binding" evidence="11">
    <location>
        <begin position="43"/>
        <end position="372"/>
    </location>
</feature>
<keyword evidence="6" id="KW-0560">Oxidoreductase</keyword>
<dbReference type="EC" id="1.6.5.9" evidence="2"/>
<dbReference type="PRINTS" id="PR00411">
    <property type="entry name" value="PNDRDTASEI"/>
</dbReference>
<dbReference type="PANTHER" id="PTHR43706:SF47">
    <property type="entry name" value="EXTERNAL NADH-UBIQUINONE OXIDOREDUCTASE 1, MITOCHONDRIAL-RELATED"/>
    <property type="match status" value="1"/>
</dbReference>
<dbReference type="PANTHER" id="PTHR43706">
    <property type="entry name" value="NADH DEHYDROGENASE"/>
    <property type="match status" value="1"/>
</dbReference>
<sequence>MAASAAASPVLLRGSPGGSDPGGEERGGGRPAGAPRTGSERPRVVIVGCGFGGLEAARALHGAEVEITLVDRANHHLFQPLLYQVATAGLPAPAIAAPVRHLFRHQPNVTTLLGEVTAIDAVARSVRLADGAVLPYDHLIVAAGATHSYFGHDAWAAHAPGLKTLADAFEVRRRVLVAFEAAEKEADAARREAWLTFVVIGGGPTGVELAGTLAEIASRTLPGEFRHIDPSRARILLVEGSPRLLQAMPERLGASAQRQLEKLGVEVRVGARVTAIDAHGLQVQPPGDAAPYRIASGCILWAAGVAASPLGRQIAEATAATVDRAGRVQVEPDLSIAGHPEISVIGDLAAARSYVAGTEPQPVPGVSPAAKQMGRTAARNILLRAGGRPAQPFRYRDWGSLATIGRNSAVVDLWTPWRRIEFSGRPAWLFWLFAHIYFLIGFRNRIIVMLDWAWAYWTSQRSARVIAATEPGSPGG</sequence>
<feature type="domain" description="External alternative NADH-ubiquinone oxidoreductase-like C-terminal" evidence="12">
    <location>
        <begin position="399"/>
        <end position="453"/>
    </location>
</feature>
<dbReference type="EMBL" id="JAEQND010000010">
    <property type="protein sequence ID" value="MBL0427080.1"/>
    <property type="molecule type" value="Genomic_DNA"/>
</dbReference>
<evidence type="ECO:0000256" key="2">
    <source>
        <dbReference type="ARBA" id="ARBA00012637"/>
    </source>
</evidence>
<dbReference type="SUPFAM" id="SSF51905">
    <property type="entry name" value="FAD/NAD(P)-binding domain"/>
    <property type="match status" value="2"/>
</dbReference>
<evidence type="ECO:0000313" key="14">
    <source>
        <dbReference type="Proteomes" id="UP000622707"/>
    </source>
</evidence>
<comment type="caution">
    <text evidence="13">The sequence shown here is derived from an EMBL/GenBank/DDBJ whole genome shotgun (WGS) entry which is preliminary data.</text>
</comment>
<dbReference type="Proteomes" id="UP000622707">
    <property type="component" value="Unassembled WGS sequence"/>
</dbReference>
<dbReference type="InterPro" id="IPR045024">
    <property type="entry name" value="NDH-2"/>
</dbReference>
<dbReference type="PRINTS" id="PR00368">
    <property type="entry name" value="FADPNR"/>
</dbReference>
<evidence type="ECO:0000256" key="8">
    <source>
        <dbReference type="ARBA" id="ARBA00047599"/>
    </source>
</evidence>
<dbReference type="Gene3D" id="3.50.50.100">
    <property type="match status" value="1"/>
</dbReference>
<evidence type="ECO:0000256" key="5">
    <source>
        <dbReference type="ARBA" id="ARBA00022946"/>
    </source>
</evidence>
<keyword evidence="10" id="KW-0472">Membrane</keyword>
<proteinExistence type="inferred from homology"/>
<feature type="region of interest" description="Disordered" evidence="9">
    <location>
        <begin position="1"/>
        <end position="39"/>
    </location>
</feature>
<dbReference type="Pfam" id="PF22366">
    <property type="entry name" value="NDH2_C"/>
    <property type="match status" value="1"/>
</dbReference>
<evidence type="ECO:0000313" key="13">
    <source>
        <dbReference type="EMBL" id="MBL0427080.1"/>
    </source>
</evidence>
<evidence type="ECO:0000256" key="10">
    <source>
        <dbReference type="SAM" id="Phobius"/>
    </source>
</evidence>
<keyword evidence="7" id="KW-0520">NAD</keyword>
<dbReference type="InterPro" id="IPR036188">
    <property type="entry name" value="FAD/NAD-bd_sf"/>
</dbReference>
<keyword evidence="10" id="KW-1133">Transmembrane helix</keyword>
<protein>
    <recommendedName>
        <fullName evidence="2">NADH:ubiquinone reductase (non-electrogenic)</fullName>
        <ecNumber evidence="2">1.6.5.9</ecNumber>
    </recommendedName>
</protein>
<evidence type="ECO:0000256" key="1">
    <source>
        <dbReference type="ARBA" id="ARBA00005272"/>
    </source>
</evidence>
<gene>
    <name evidence="13" type="ORF">JI746_18335</name>
</gene>
<evidence type="ECO:0000256" key="7">
    <source>
        <dbReference type="ARBA" id="ARBA00023027"/>
    </source>
</evidence>
<organism evidence="13 14">
    <name type="scientific">Ramlibacter alkalitolerans</name>
    <dbReference type="NCBI Taxonomy" id="2039631"/>
    <lineage>
        <taxon>Bacteria</taxon>
        <taxon>Pseudomonadati</taxon>
        <taxon>Pseudomonadota</taxon>
        <taxon>Betaproteobacteria</taxon>
        <taxon>Burkholderiales</taxon>
        <taxon>Comamonadaceae</taxon>
        <taxon>Ramlibacter</taxon>
    </lineage>
</organism>
<comment type="catalytic activity">
    <reaction evidence="8">
        <text>a quinone + NADH + H(+) = a quinol + NAD(+)</text>
        <dbReference type="Rhea" id="RHEA:46160"/>
        <dbReference type="ChEBI" id="CHEBI:15378"/>
        <dbReference type="ChEBI" id="CHEBI:24646"/>
        <dbReference type="ChEBI" id="CHEBI:57540"/>
        <dbReference type="ChEBI" id="CHEBI:57945"/>
        <dbReference type="ChEBI" id="CHEBI:132124"/>
        <dbReference type="EC" id="1.6.5.9"/>
    </reaction>
</comment>
<dbReference type="InterPro" id="IPR054585">
    <property type="entry name" value="NDH2-like_C"/>
</dbReference>
<keyword evidence="4" id="KW-0274">FAD</keyword>
<comment type="similarity">
    <text evidence="1">Belongs to the NADH dehydrogenase family.</text>
</comment>
<feature type="transmembrane region" description="Helical" evidence="10">
    <location>
        <begin position="428"/>
        <end position="454"/>
    </location>
</feature>
<dbReference type="Pfam" id="PF07992">
    <property type="entry name" value="Pyr_redox_2"/>
    <property type="match status" value="1"/>
</dbReference>
<keyword evidence="10" id="KW-0812">Transmembrane</keyword>
<dbReference type="InterPro" id="IPR023753">
    <property type="entry name" value="FAD/NAD-binding_dom"/>
</dbReference>